<dbReference type="EMBL" id="ML122252">
    <property type="protein sequence ID" value="RPD65617.1"/>
    <property type="molecule type" value="Genomic_DNA"/>
</dbReference>
<feature type="transmembrane region" description="Helical" evidence="2">
    <location>
        <begin position="49"/>
        <end position="72"/>
    </location>
</feature>
<proteinExistence type="predicted"/>
<feature type="region of interest" description="Disordered" evidence="1">
    <location>
        <begin position="282"/>
        <end position="309"/>
    </location>
</feature>
<keyword evidence="2" id="KW-0812">Transmembrane</keyword>
<dbReference type="OrthoDB" id="2797563at2759"/>
<organism evidence="4 5">
    <name type="scientific">Lentinus tigrinus ALCF2SS1-6</name>
    <dbReference type="NCBI Taxonomy" id="1328759"/>
    <lineage>
        <taxon>Eukaryota</taxon>
        <taxon>Fungi</taxon>
        <taxon>Dikarya</taxon>
        <taxon>Basidiomycota</taxon>
        <taxon>Agaricomycotina</taxon>
        <taxon>Agaricomycetes</taxon>
        <taxon>Polyporales</taxon>
        <taxon>Polyporaceae</taxon>
        <taxon>Lentinus</taxon>
    </lineage>
</organism>
<feature type="transmembrane region" description="Helical" evidence="2">
    <location>
        <begin position="133"/>
        <end position="152"/>
    </location>
</feature>
<keyword evidence="2" id="KW-0472">Membrane</keyword>
<feature type="domain" description="DUF6533" evidence="3">
    <location>
        <begin position="21"/>
        <end position="67"/>
    </location>
</feature>
<dbReference type="InterPro" id="IPR045340">
    <property type="entry name" value="DUF6533"/>
</dbReference>
<evidence type="ECO:0000313" key="5">
    <source>
        <dbReference type="Proteomes" id="UP000313359"/>
    </source>
</evidence>
<name>A0A5C2SR61_9APHY</name>
<keyword evidence="2" id="KW-1133">Transmembrane helix</keyword>
<dbReference type="Pfam" id="PF20151">
    <property type="entry name" value="DUF6533"/>
    <property type="match status" value="1"/>
</dbReference>
<sequence>MSSLSAADLAALTSTNLGYSFSIAASTFLIYEYLITLDREVGLFWKGKITRAGGSALFLSNRYLPLVTQLLYLVEYTAPIVSAKPSRGLVITLRYCAIFVKVSGVVVILQYFPWALFSALRTYALSKNKAVSLLVLLLSLVTPSINLARYGFGVSGIVADLSPVIPETCLPTDDLTSSMELHVLLVMNVLHMAFSLRSIISNADISEITIFTEPITAILVSRFLIDLQEANKKALDQTSSDDSNATSTVRADDSLHFANFVNSFGASIAVPGAEEEYYLEEAEADKPELEDCGGSPEVLDGTGEAGVGI</sequence>
<keyword evidence="5" id="KW-1185">Reference proteome</keyword>
<gene>
    <name evidence="4" type="ORF">L227DRAFT_607094</name>
</gene>
<protein>
    <recommendedName>
        <fullName evidence="3">DUF6533 domain-containing protein</fullName>
    </recommendedName>
</protein>
<dbReference type="Proteomes" id="UP000313359">
    <property type="component" value="Unassembled WGS sequence"/>
</dbReference>
<dbReference type="AlphaFoldDB" id="A0A5C2SR61"/>
<evidence type="ECO:0000256" key="2">
    <source>
        <dbReference type="SAM" id="Phobius"/>
    </source>
</evidence>
<feature type="transmembrane region" description="Helical" evidence="2">
    <location>
        <begin position="92"/>
        <end position="112"/>
    </location>
</feature>
<feature type="transmembrane region" description="Helical" evidence="2">
    <location>
        <begin position="17"/>
        <end position="37"/>
    </location>
</feature>
<accession>A0A5C2SR61</accession>
<evidence type="ECO:0000259" key="3">
    <source>
        <dbReference type="Pfam" id="PF20151"/>
    </source>
</evidence>
<evidence type="ECO:0000313" key="4">
    <source>
        <dbReference type="EMBL" id="RPD65617.1"/>
    </source>
</evidence>
<reference evidence="4" key="1">
    <citation type="journal article" date="2018" name="Genome Biol. Evol.">
        <title>Genomics and development of Lentinus tigrinus, a white-rot wood-decaying mushroom with dimorphic fruiting bodies.</title>
        <authorList>
            <person name="Wu B."/>
            <person name="Xu Z."/>
            <person name="Knudson A."/>
            <person name="Carlson A."/>
            <person name="Chen N."/>
            <person name="Kovaka S."/>
            <person name="LaButti K."/>
            <person name="Lipzen A."/>
            <person name="Pennachio C."/>
            <person name="Riley R."/>
            <person name="Schakwitz W."/>
            <person name="Umezawa K."/>
            <person name="Ohm R.A."/>
            <person name="Grigoriev I.V."/>
            <person name="Nagy L.G."/>
            <person name="Gibbons J."/>
            <person name="Hibbett D."/>
        </authorList>
    </citation>
    <scope>NUCLEOTIDE SEQUENCE [LARGE SCALE GENOMIC DNA]</scope>
    <source>
        <strain evidence="4">ALCF2SS1-6</strain>
    </source>
</reference>
<evidence type="ECO:0000256" key="1">
    <source>
        <dbReference type="SAM" id="MobiDB-lite"/>
    </source>
</evidence>